<feature type="non-terminal residue" evidence="1">
    <location>
        <position position="1"/>
    </location>
</feature>
<comment type="caution">
    <text evidence="1">The sequence shown here is derived from an EMBL/GenBank/DDBJ whole genome shotgun (WGS) entry which is preliminary data.</text>
</comment>
<protein>
    <submittedName>
        <fullName evidence="1">Uncharacterized protein</fullName>
    </submittedName>
</protein>
<name>A0ACC2G461_DALPE</name>
<gene>
    <name evidence="1" type="ORF">DPEC_G00221910</name>
</gene>
<dbReference type="EMBL" id="CM055745">
    <property type="protein sequence ID" value="KAJ7998362.1"/>
    <property type="molecule type" value="Genomic_DNA"/>
</dbReference>
<reference evidence="1" key="1">
    <citation type="submission" date="2021-05" db="EMBL/GenBank/DDBJ databases">
        <authorList>
            <person name="Pan Q."/>
            <person name="Jouanno E."/>
            <person name="Zahm M."/>
            <person name="Klopp C."/>
            <person name="Cabau C."/>
            <person name="Louis A."/>
            <person name="Berthelot C."/>
            <person name="Parey E."/>
            <person name="Roest Crollius H."/>
            <person name="Montfort J."/>
            <person name="Robinson-Rechavi M."/>
            <person name="Bouchez O."/>
            <person name="Lampietro C."/>
            <person name="Lopez Roques C."/>
            <person name="Donnadieu C."/>
            <person name="Postlethwait J."/>
            <person name="Bobe J."/>
            <person name="Dillon D."/>
            <person name="Chandos A."/>
            <person name="von Hippel F."/>
            <person name="Guiguen Y."/>
        </authorList>
    </citation>
    <scope>NUCLEOTIDE SEQUENCE</scope>
    <source>
        <strain evidence="1">YG-Jan2019</strain>
    </source>
</reference>
<dbReference type="Proteomes" id="UP001157502">
    <property type="component" value="Chromosome 18"/>
</dbReference>
<accession>A0ACC2G461</accession>
<organism evidence="1 2">
    <name type="scientific">Dallia pectoralis</name>
    <name type="common">Alaska blackfish</name>
    <dbReference type="NCBI Taxonomy" id="75939"/>
    <lineage>
        <taxon>Eukaryota</taxon>
        <taxon>Metazoa</taxon>
        <taxon>Chordata</taxon>
        <taxon>Craniata</taxon>
        <taxon>Vertebrata</taxon>
        <taxon>Euteleostomi</taxon>
        <taxon>Actinopterygii</taxon>
        <taxon>Neopterygii</taxon>
        <taxon>Teleostei</taxon>
        <taxon>Protacanthopterygii</taxon>
        <taxon>Esociformes</taxon>
        <taxon>Umbridae</taxon>
        <taxon>Dallia</taxon>
    </lineage>
</organism>
<evidence type="ECO:0000313" key="1">
    <source>
        <dbReference type="EMBL" id="KAJ7998362.1"/>
    </source>
</evidence>
<evidence type="ECO:0000313" key="2">
    <source>
        <dbReference type="Proteomes" id="UP001157502"/>
    </source>
</evidence>
<keyword evidence="2" id="KW-1185">Reference proteome</keyword>
<sequence>GTEVKKQVEEQAEVEEHKFEEKHWEAEKKDKTEEKSEKEKQENDGEKEETKAEEQGVKQEEKMAERRRSSLSDWELLVPEACPSGPPPGYEDDKEEEEVYETEDAEEAEEEYGPTQWAGPGQPSRLSTSEHAHQTETSAKAEESTRPTELPMEASPPGYSSCEYKHGKGEISPSFINPSPHTLSSDDGDEDRGSDHSREGDEDEREQHSVKRRSHKQQRRHPESGAAESVEASHPVSMPPGCLAAGLGVTLAGEETPPTSVSDSLASQSDSDVPPETEECPSITAEGNLDSDEDAEHLPVDKLSSATGGGHQPPSPRSSVKAHDPTPAPMKDPFPHPPQPDVCMVDPEALPTDLSGSEKLLKKDHKTTKSLRKGLGKPKSASPARKGKRSTTPVKSASKDSSPRSSSLRRKDTERSSRLTRMSEGLGSKGDLYAPGKGLVNGVKSNLATNAQKPTSAVPPGPPIYVDLAYVPNHCSAKNVDQEFFKRVRASYYVVSGNDPAGGEPSRGVLDALLEGKATWGSNLQVTLIPTHDTEVTRDWYQQTHEKQQDLNIMVLASSSTVVMQDESFPACKIEF</sequence>
<proteinExistence type="predicted"/>